<dbReference type="PANTHER" id="PTHR15583:SF17">
    <property type="entry name" value="INTERLEUKIN-17 RECEPTOR D ISOFORM X1"/>
    <property type="match status" value="1"/>
</dbReference>
<name>A0AAV6SQ33_SOLSE</name>
<keyword evidence="2 8" id="KW-0812">Transmembrane</keyword>
<dbReference type="PROSITE" id="PS51534">
    <property type="entry name" value="SEFIR"/>
    <property type="match status" value="1"/>
</dbReference>
<organism evidence="10 11">
    <name type="scientific">Solea senegalensis</name>
    <name type="common">Senegalese sole</name>
    <dbReference type="NCBI Taxonomy" id="28829"/>
    <lineage>
        <taxon>Eukaryota</taxon>
        <taxon>Metazoa</taxon>
        <taxon>Chordata</taxon>
        <taxon>Craniata</taxon>
        <taxon>Vertebrata</taxon>
        <taxon>Euteleostomi</taxon>
        <taxon>Actinopterygii</taxon>
        <taxon>Neopterygii</taxon>
        <taxon>Teleostei</taxon>
        <taxon>Neoteleostei</taxon>
        <taxon>Acanthomorphata</taxon>
        <taxon>Carangaria</taxon>
        <taxon>Pleuronectiformes</taxon>
        <taxon>Pleuronectoidei</taxon>
        <taxon>Soleidae</taxon>
        <taxon>Solea</taxon>
    </lineage>
</organism>
<evidence type="ECO:0000256" key="3">
    <source>
        <dbReference type="ARBA" id="ARBA00022729"/>
    </source>
</evidence>
<keyword evidence="11" id="KW-1185">Reference proteome</keyword>
<evidence type="ECO:0000256" key="4">
    <source>
        <dbReference type="ARBA" id="ARBA00022989"/>
    </source>
</evidence>
<feature type="transmembrane region" description="Helical" evidence="8">
    <location>
        <begin position="353"/>
        <end position="376"/>
    </location>
</feature>
<evidence type="ECO:0000256" key="6">
    <source>
        <dbReference type="ARBA" id="ARBA00023170"/>
    </source>
</evidence>
<evidence type="ECO:0000313" key="10">
    <source>
        <dbReference type="EMBL" id="KAG7519107.1"/>
    </source>
</evidence>
<reference evidence="10 11" key="1">
    <citation type="journal article" date="2021" name="Sci. Rep.">
        <title>Chromosome anchoring in Senegalese sole (Solea senegalensis) reveals sex-associated markers and genome rearrangements in flatfish.</title>
        <authorList>
            <person name="Guerrero-Cozar I."/>
            <person name="Gomez-Garrido J."/>
            <person name="Berbel C."/>
            <person name="Martinez-Blanch J.F."/>
            <person name="Alioto T."/>
            <person name="Claros M.G."/>
            <person name="Gagnaire P.A."/>
            <person name="Manchado M."/>
        </authorList>
    </citation>
    <scope>NUCLEOTIDE SEQUENCE [LARGE SCALE GENOMIC DNA]</scope>
    <source>
        <strain evidence="10">Sse05_10M</strain>
    </source>
</reference>
<sequence>MSILEFCFSSKSQTFFLRPLCNLREKKRAGWAAPPPPPIAWRLHSPLRLPLSQLVALRQPAWAQEDVTAAGIAPQNCTLDCIRQGRAGCEYCRITRSDIREGLGFNSIPTFGSCVPWPCFALLGEENPQICQHYVHPPTDVTVDFVHEPNPASDTVVISWKPSYYGIAFLRGFQVSLQALGGSTFTCQLFLFHRNLSLSASHAQQVYKSDPFTGLTLGSQFAVTVMALPVPEKWDRFYHSKIFSTRSCAEKNGLEKCKKDWYPEHIAVQQEGTAITASYFSLCYANGMKKYTDIVPTPTKNKTHHTYQLTELQEGTNYTCEIAANEVDSVRRTFSVQVMRIHKDPPLSVTPSLALVLPLCLTVGTILVLVLAALTWRRSKQQRKKLDIKPDIIKQYEDNMCQEEVVSLPRSRLTPPRLLICYSSNDGAAHVKAVMRLGAFIQQHMATQVCLDMWDSLSMAQEGSMAWHCRQIRDSDFVLVVCSRGLNQKHLPVEPEGDEGNVEEGRWLNFRSNAFSSDTAVQLIGEEVGRAKASGQDLSKYMAAIFEYSEETDIPTELRLVSHYTLTSDLPLLFSHLHGVALHRPGGYVKINHISEEGFAKLPAGAALQLAIYEAGMAMKGKRHHSVEGTV</sequence>
<evidence type="ECO:0000256" key="8">
    <source>
        <dbReference type="SAM" id="Phobius"/>
    </source>
</evidence>
<gene>
    <name evidence="10" type="ORF">JOB18_001169</name>
</gene>
<dbReference type="EMBL" id="JAGKHQ010000003">
    <property type="protein sequence ID" value="KAG7519107.1"/>
    <property type="molecule type" value="Genomic_DNA"/>
</dbReference>
<evidence type="ECO:0000256" key="2">
    <source>
        <dbReference type="ARBA" id="ARBA00022692"/>
    </source>
</evidence>
<dbReference type="GO" id="GO:0030368">
    <property type="term" value="F:interleukin-17 receptor activity"/>
    <property type="evidence" value="ECO:0007669"/>
    <property type="project" value="InterPro"/>
</dbReference>
<dbReference type="InterPro" id="IPR039465">
    <property type="entry name" value="IL-17_rcpt-like"/>
</dbReference>
<feature type="domain" description="SEFIR" evidence="9">
    <location>
        <begin position="415"/>
        <end position="575"/>
    </location>
</feature>
<comment type="caution">
    <text evidence="10">The sequence shown here is derived from an EMBL/GenBank/DDBJ whole genome shotgun (WGS) entry which is preliminary data.</text>
</comment>
<dbReference type="InterPro" id="IPR031951">
    <property type="entry name" value="IL17R_D_N"/>
</dbReference>
<evidence type="ECO:0000256" key="5">
    <source>
        <dbReference type="ARBA" id="ARBA00023136"/>
    </source>
</evidence>
<dbReference type="InterPro" id="IPR013568">
    <property type="entry name" value="SEFIR_dom"/>
</dbReference>
<keyword evidence="3" id="KW-0732">Signal</keyword>
<dbReference type="AlphaFoldDB" id="A0AAV6SQ33"/>
<keyword evidence="7" id="KW-0325">Glycoprotein</keyword>
<comment type="subcellular location">
    <subcellularLocation>
        <location evidence="1">Membrane</location>
        <topology evidence="1">Single-pass type I membrane protein</topology>
    </subcellularLocation>
</comment>
<dbReference type="Pfam" id="PF08357">
    <property type="entry name" value="SEFIR"/>
    <property type="match status" value="1"/>
</dbReference>
<evidence type="ECO:0000256" key="1">
    <source>
        <dbReference type="ARBA" id="ARBA00004479"/>
    </source>
</evidence>
<keyword evidence="5 8" id="KW-0472">Membrane</keyword>
<dbReference type="Pfam" id="PF16742">
    <property type="entry name" value="IL17R_D_N"/>
    <property type="match status" value="1"/>
</dbReference>
<evidence type="ECO:0000259" key="9">
    <source>
        <dbReference type="PROSITE" id="PS51534"/>
    </source>
</evidence>
<keyword evidence="4 8" id="KW-1133">Transmembrane helix</keyword>
<dbReference type="PANTHER" id="PTHR15583">
    <property type="entry name" value="INTERLEUKIN-17 RECEPTOR"/>
    <property type="match status" value="1"/>
</dbReference>
<dbReference type="Proteomes" id="UP000693946">
    <property type="component" value="Linkage Group LG11"/>
</dbReference>
<evidence type="ECO:0000256" key="7">
    <source>
        <dbReference type="ARBA" id="ARBA00023180"/>
    </source>
</evidence>
<protein>
    <submittedName>
        <fullName evidence="10">Interleukin-17 receptor D-like</fullName>
    </submittedName>
</protein>
<keyword evidence="6 10" id="KW-0675">Receptor</keyword>
<evidence type="ECO:0000313" key="11">
    <source>
        <dbReference type="Proteomes" id="UP000693946"/>
    </source>
</evidence>
<accession>A0AAV6SQ33</accession>
<proteinExistence type="predicted"/>
<dbReference type="GO" id="GO:0016020">
    <property type="term" value="C:membrane"/>
    <property type="evidence" value="ECO:0007669"/>
    <property type="project" value="UniProtKB-SubCell"/>
</dbReference>